<keyword evidence="2" id="KW-0695">RNA-directed DNA polymerase</keyword>
<gene>
    <name evidence="2" type="ORF">Tco_0954691</name>
</gene>
<name>A0ABQ5E541_9ASTR</name>
<protein>
    <submittedName>
        <fullName evidence="2">RNA-directed DNA polymerase, eukaryota, reverse transcriptase zinc-binding domain protein</fullName>
    </submittedName>
</protein>
<dbReference type="SUPFAM" id="SSF56672">
    <property type="entry name" value="DNA/RNA polymerases"/>
    <property type="match status" value="1"/>
</dbReference>
<dbReference type="PROSITE" id="PS50878">
    <property type="entry name" value="RT_POL"/>
    <property type="match status" value="1"/>
</dbReference>
<accession>A0ABQ5E541</accession>
<dbReference type="InterPro" id="IPR043502">
    <property type="entry name" value="DNA/RNA_pol_sf"/>
</dbReference>
<feature type="domain" description="Reverse transcriptase" evidence="1">
    <location>
        <begin position="1"/>
        <end position="289"/>
    </location>
</feature>
<proteinExistence type="predicted"/>
<dbReference type="CDD" id="cd01650">
    <property type="entry name" value="RT_nLTR_like"/>
    <property type="match status" value="1"/>
</dbReference>
<organism evidence="2 3">
    <name type="scientific">Tanacetum coccineum</name>
    <dbReference type="NCBI Taxonomy" id="301880"/>
    <lineage>
        <taxon>Eukaryota</taxon>
        <taxon>Viridiplantae</taxon>
        <taxon>Streptophyta</taxon>
        <taxon>Embryophyta</taxon>
        <taxon>Tracheophyta</taxon>
        <taxon>Spermatophyta</taxon>
        <taxon>Magnoliopsida</taxon>
        <taxon>eudicotyledons</taxon>
        <taxon>Gunneridae</taxon>
        <taxon>Pentapetalae</taxon>
        <taxon>asterids</taxon>
        <taxon>campanulids</taxon>
        <taxon>Asterales</taxon>
        <taxon>Asteraceae</taxon>
        <taxon>Asteroideae</taxon>
        <taxon>Anthemideae</taxon>
        <taxon>Anthemidinae</taxon>
        <taxon>Tanacetum</taxon>
    </lineage>
</organism>
<dbReference type="InterPro" id="IPR026960">
    <property type="entry name" value="RVT-Znf"/>
</dbReference>
<dbReference type="Proteomes" id="UP001151760">
    <property type="component" value="Unassembled WGS sequence"/>
</dbReference>
<keyword evidence="2" id="KW-0808">Transferase</keyword>
<dbReference type="GO" id="GO:0003964">
    <property type="term" value="F:RNA-directed DNA polymerase activity"/>
    <property type="evidence" value="ECO:0007669"/>
    <property type="project" value="UniProtKB-KW"/>
</dbReference>
<dbReference type="Pfam" id="PF00078">
    <property type="entry name" value="RVT_1"/>
    <property type="match status" value="1"/>
</dbReference>
<dbReference type="Pfam" id="PF13966">
    <property type="entry name" value="zf-RVT"/>
    <property type="match status" value="1"/>
</dbReference>
<dbReference type="InterPro" id="IPR000477">
    <property type="entry name" value="RT_dom"/>
</dbReference>
<keyword evidence="3" id="KW-1185">Reference proteome</keyword>
<dbReference type="PANTHER" id="PTHR33116:SF77">
    <property type="entry name" value="RNA-DIRECTED DNA POLYMERASE"/>
    <property type="match status" value="1"/>
</dbReference>
<dbReference type="PANTHER" id="PTHR33116">
    <property type="entry name" value="REVERSE TRANSCRIPTASE ZINC-BINDING DOMAIN-CONTAINING PROTEIN-RELATED-RELATED"/>
    <property type="match status" value="1"/>
</dbReference>
<keyword evidence="2" id="KW-0548">Nucleotidyltransferase</keyword>
<sequence length="695" mass="79189">MVFPNRLSPEQAHDLERVFVKEEIKKAVWDCGLDKSPGPDGFTFGFYRRFWNLIEGDVVEAVNHFFNNGFRHSGVQSAFIANRQILDGPFILNEIIHWCKAKKKQTLIFKVDFEKAFDSVRWDFLDDVLKNLGFGSRWRDWIQSCLNSSKGSILVNGSPTSEFQYFKGLKQGDPLSPFLFILVMESLHLSFQKVVNAGLYKGVVLDNSLQISHLFYADDVVFIGQWCDSNISTIIRVLDCFFQASGMRINLYKSKIMGIAVDNSLVTQAANSIGCLTLSLPFQYLGVNIGSHMSRIKSWDIVLNKVQGRLSKWKSKVLSVGGRLTLLKSVLAIRSHFFNGGDPNIRKMTFVKWENVLASNDKGGMGVSSFFALNQALIFKWIWRFHSQGFSLWSRVIKAIHGADGKLGYHIKPSASSNWIDIVRTLPILLNKGIDLLGYIKKKVGNGEKTLFWYEPWKGDVSFNNLFPRLFALELDKKISVAGKMAQPSLITSFRRNPRSGTEASQMAMLTSLLEGICLPNMLDRWCWSLSGDEEFSVSSARILIDDKTLGTVGSKTHWCKYVPLKVNILSWRVKLNNLPTRLNLSRRCMDIQSILCPSCNLAVESTNHIFFSCPMMKDLYKSISRWWDVNLLNLSSYDDWWEWFSSLRLSSKLKLLMEGLSLICLSRDYELWCGPVEVSRIQHLETLIENSIGK</sequence>
<evidence type="ECO:0000313" key="3">
    <source>
        <dbReference type="Proteomes" id="UP001151760"/>
    </source>
</evidence>
<dbReference type="EMBL" id="BQNB010015945">
    <property type="protein sequence ID" value="GJT45976.1"/>
    <property type="molecule type" value="Genomic_DNA"/>
</dbReference>
<evidence type="ECO:0000313" key="2">
    <source>
        <dbReference type="EMBL" id="GJT45976.1"/>
    </source>
</evidence>
<comment type="caution">
    <text evidence="2">The sequence shown here is derived from an EMBL/GenBank/DDBJ whole genome shotgun (WGS) entry which is preliminary data.</text>
</comment>
<reference evidence="2" key="2">
    <citation type="submission" date="2022-01" db="EMBL/GenBank/DDBJ databases">
        <authorList>
            <person name="Yamashiro T."/>
            <person name="Shiraishi A."/>
            <person name="Satake H."/>
            <person name="Nakayama K."/>
        </authorList>
    </citation>
    <scope>NUCLEOTIDE SEQUENCE</scope>
</reference>
<reference evidence="2" key="1">
    <citation type="journal article" date="2022" name="Int. J. Mol. Sci.">
        <title>Draft Genome of Tanacetum Coccineum: Genomic Comparison of Closely Related Tanacetum-Family Plants.</title>
        <authorList>
            <person name="Yamashiro T."/>
            <person name="Shiraishi A."/>
            <person name="Nakayama K."/>
            <person name="Satake H."/>
        </authorList>
    </citation>
    <scope>NUCLEOTIDE SEQUENCE</scope>
</reference>
<evidence type="ECO:0000259" key="1">
    <source>
        <dbReference type="PROSITE" id="PS50878"/>
    </source>
</evidence>